<dbReference type="AlphaFoldDB" id="A0A084SUN2"/>
<accession>A0A084SUN2</accession>
<protein>
    <submittedName>
        <fullName evidence="1">Uncharacterized protein</fullName>
    </submittedName>
</protein>
<comment type="caution">
    <text evidence="1">The sequence shown here is derived from an EMBL/GenBank/DDBJ whole genome shotgun (WGS) entry which is preliminary data.</text>
</comment>
<evidence type="ECO:0000313" key="2">
    <source>
        <dbReference type="Proteomes" id="UP000028547"/>
    </source>
</evidence>
<reference evidence="1 2" key="1">
    <citation type="submission" date="2014-07" db="EMBL/GenBank/DDBJ databases">
        <title>Draft Genome Sequence of Gephyronic Acid Producer, Cystobacter violaceus Strain Cb vi76.</title>
        <authorList>
            <person name="Stevens D.C."/>
            <person name="Young J."/>
            <person name="Carmichael R."/>
            <person name="Tan J."/>
            <person name="Taylor R.E."/>
        </authorList>
    </citation>
    <scope>NUCLEOTIDE SEQUENCE [LARGE SCALE GENOMIC DNA]</scope>
    <source>
        <strain evidence="1 2">Cb vi76</strain>
    </source>
</reference>
<dbReference type="EMBL" id="JPMI01000109">
    <property type="protein sequence ID" value="KFA92167.1"/>
    <property type="molecule type" value="Genomic_DNA"/>
</dbReference>
<sequence length="106" mass="11699">MALRGARARSVCAPCFAMEKLHIRERLMPSFATHPTMGTVTRGLAPAARLLAMKASTSPPGSVLEYARLSKYQPHEPPRTYPTRIPLLSLSHPPVPPSWATPMVRR</sequence>
<organism evidence="1 2">
    <name type="scientific">Archangium violaceum Cb vi76</name>
    <dbReference type="NCBI Taxonomy" id="1406225"/>
    <lineage>
        <taxon>Bacteria</taxon>
        <taxon>Pseudomonadati</taxon>
        <taxon>Myxococcota</taxon>
        <taxon>Myxococcia</taxon>
        <taxon>Myxococcales</taxon>
        <taxon>Cystobacterineae</taxon>
        <taxon>Archangiaceae</taxon>
        <taxon>Archangium</taxon>
    </lineage>
</organism>
<dbReference type="Proteomes" id="UP000028547">
    <property type="component" value="Unassembled WGS sequence"/>
</dbReference>
<proteinExistence type="predicted"/>
<gene>
    <name evidence="1" type="ORF">Q664_17895</name>
</gene>
<name>A0A084SUN2_9BACT</name>
<evidence type="ECO:0000313" key="1">
    <source>
        <dbReference type="EMBL" id="KFA92167.1"/>
    </source>
</evidence>